<dbReference type="InterPro" id="IPR036388">
    <property type="entry name" value="WH-like_DNA-bd_sf"/>
</dbReference>
<evidence type="ECO:0000313" key="3">
    <source>
        <dbReference type="Proteomes" id="UP000023464"/>
    </source>
</evidence>
<evidence type="ECO:0000313" key="2">
    <source>
        <dbReference type="EMBL" id="EYU14428.1"/>
    </source>
</evidence>
<sequence>MDIWVTAQECVGLPNLPTAPFNISNRLKKNATTEMVRKREGSKAFEFHINCLPPVARAAILKKQGTIEINDRQFEIKQRQTESY</sequence>
<evidence type="ECO:0000259" key="1">
    <source>
        <dbReference type="PROSITE" id="PS51702"/>
    </source>
</evidence>
<dbReference type="PROSITE" id="PS51702">
    <property type="entry name" value="HTH_MU"/>
    <property type="match status" value="1"/>
</dbReference>
<name>A0A022PHT0_9GAMM</name>
<keyword evidence="3" id="KW-1185">Reference proteome</keyword>
<dbReference type="RefSeq" id="WP_036780512.1">
    <property type="nucleotide sequence ID" value="NZ_CAWLTM010000068.1"/>
</dbReference>
<dbReference type="InterPro" id="IPR009061">
    <property type="entry name" value="DNA-bd_dom_put_sf"/>
</dbReference>
<accession>A0A022PHT0</accession>
<dbReference type="Proteomes" id="UP000023464">
    <property type="component" value="Unassembled WGS sequence"/>
</dbReference>
<dbReference type="GO" id="GO:0003677">
    <property type="term" value="F:DNA binding"/>
    <property type="evidence" value="ECO:0007669"/>
    <property type="project" value="UniProtKB-KW"/>
</dbReference>
<dbReference type="EMBL" id="JFGV01000047">
    <property type="protein sequence ID" value="EYU14428.1"/>
    <property type="molecule type" value="Genomic_DNA"/>
</dbReference>
<feature type="domain" description="HTH Mu-type" evidence="1">
    <location>
        <begin position="1"/>
        <end position="68"/>
    </location>
</feature>
<keyword evidence="2" id="KW-0238">DNA-binding</keyword>
<protein>
    <submittedName>
        <fullName evidence="2">Mu DNA-binding protein</fullName>
    </submittedName>
</protein>
<dbReference type="AlphaFoldDB" id="A0A022PHT0"/>
<proteinExistence type="predicted"/>
<comment type="caution">
    <text evidence="2">The sequence shown here is derived from an EMBL/GenBank/DDBJ whole genome shotgun (WGS) entry which is preliminary data.</text>
</comment>
<feature type="non-terminal residue" evidence="2">
    <location>
        <position position="84"/>
    </location>
</feature>
<dbReference type="SUPFAM" id="SSF46955">
    <property type="entry name" value="Putative DNA-binding domain"/>
    <property type="match status" value="1"/>
</dbReference>
<organism evidence="2 3">
    <name type="scientific">Photorhabdus aegyptia</name>
    <dbReference type="NCBI Taxonomy" id="2805098"/>
    <lineage>
        <taxon>Bacteria</taxon>
        <taxon>Pseudomonadati</taxon>
        <taxon>Pseudomonadota</taxon>
        <taxon>Gammaproteobacteria</taxon>
        <taxon>Enterobacterales</taxon>
        <taxon>Morganellaceae</taxon>
        <taxon>Photorhabdus</taxon>
    </lineage>
</organism>
<gene>
    <name evidence="2" type="ORF">BA1DRAFT_03014</name>
</gene>
<dbReference type="Pfam" id="PF02316">
    <property type="entry name" value="HTH_Tnp_Mu_1"/>
    <property type="match status" value="1"/>
</dbReference>
<dbReference type="InterPro" id="IPR003314">
    <property type="entry name" value="Mu-type_HTH"/>
</dbReference>
<dbReference type="Gene3D" id="1.10.10.10">
    <property type="entry name" value="Winged helix-like DNA-binding domain superfamily/Winged helix DNA-binding domain"/>
    <property type="match status" value="1"/>
</dbReference>
<reference evidence="2 3" key="1">
    <citation type="submission" date="2014-03" db="EMBL/GenBank/DDBJ databases">
        <title>Draft Genome of Photorhabdus luminescens BA1, an Egyptian Isolate.</title>
        <authorList>
            <person name="Ghazal S."/>
            <person name="Hurst S.G.IV."/>
            <person name="Morris K."/>
            <person name="Thomas K."/>
            <person name="Tisa L.S."/>
        </authorList>
    </citation>
    <scope>NUCLEOTIDE SEQUENCE [LARGE SCALE GENOMIC DNA]</scope>
    <source>
        <strain evidence="2 3">BA1</strain>
    </source>
</reference>